<keyword evidence="3" id="KW-1185">Reference proteome</keyword>
<keyword evidence="1" id="KW-1133">Transmembrane helix</keyword>
<dbReference type="Proteomes" id="UP000770586">
    <property type="component" value="Unassembled WGS sequence"/>
</dbReference>
<accession>A0A8J7RBT5</accession>
<proteinExistence type="predicted"/>
<dbReference type="RefSeq" id="WP_209544620.1">
    <property type="nucleotide sequence ID" value="NZ_BAAADX010000001.1"/>
</dbReference>
<organism evidence="2 3">
    <name type="scientific">Halorubrum trapanicum</name>
    <dbReference type="NCBI Taxonomy" id="29284"/>
    <lineage>
        <taxon>Archaea</taxon>
        <taxon>Methanobacteriati</taxon>
        <taxon>Methanobacteriota</taxon>
        <taxon>Stenosarchaea group</taxon>
        <taxon>Halobacteria</taxon>
        <taxon>Halobacteriales</taxon>
        <taxon>Haloferacaceae</taxon>
        <taxon>Halorubrum</taxon>
    </lineage>
</organism>
<name>A0A8J7RBT5_9EURY</name>
<dbReference type="AlphaFoldDB" id="A0A8J7RBT5"/>
<evidence type="ECO:0000313" key="2">
    <source>
        <dbReference type="EMBL" id="MBP1901061.1"/>
    </source>
</evidence>
<evidence type="ECO:0000256" key="1">
    <source>
        <dbReference type="SAM" id="Phobius"/>
    </source>
</evidence>
<comment type="caution">
    <text evidence="2">The sequence shown here is derived from an EMBL/GenBank/DDBJ whole genome shotgun (WGS) entry which is preliminary data.</text>
</comment>
<sequence length="109" mass="11722">MTNFTGYLLSIRDTIVKKRGGEVSYGILSAIGIILFALTFRSVDFNASSIVTLFPFLISLAFLSYGVSGFVPDKNKNTILLLRSGVVLIAIAAIGFVVLFILFALGNTP</sequence>
<dbReference type="EMBL" id="JAGGKE010000002">
    <property type="protein sequence ID" value="MBP1901061.1"/>
    <property type="molecule type" value="Genomic_DNA"/>
</dbReference>
<dbReference type="OrthoDB" id="375004at2157"/>
<feature type="transmembrane region" description="Helical" evidence="1">
    <location>
        <begin position="80"/>
        <end position="105"/>
    </location>
</feature>
<feature type="transmembrane region" description="Helical" evidence="1">
    <location>
        <begin position="49"/>
        <end position="68"/>
    </location>
</feature>
<feature type="transmembrane region" description="Helical" evidence="1">
    <location>
        <begin position="23"/>
        <end position="43"/>
    </location>
</feature>
<reference evidence="2 3" key="1">
    <citation type="submission" date="2021-03" db="EMBL/GenBank/DDBJ databases">
        <title>Genomic Encyclopedia of Type Strains, Phase IV (KMG-IV): sequencing the most valuable type-strain genomes for metagenomic binning, comparative biology and taxonomic classification.</title>
        <authorList>
            <person name="Goeker M."/>
        </authorList>
    </citation>
    <scope>NUCLEOTIDE SEQUENCE [LARGE SCALE GENOMIC DNA]</scope>
    <source>
        <strain evidence="2 3">DSM 12287</strain>
    </source>
</reference>
<protein>
    <submittedName>
        <fullName evidence="2">Uncharacterized protein</fullName>
    </submittedName>
</protein>
<gene>
    <name evidence="2" type="ORF">J2744_000719</name>
</gene>
<keyword evidence="1" id="KW-0472">Membrane</keyword>
<evidence type="ECO:0000313" key="3">
    <source>
        <dbReference type="Proteomes" id="UP000770586"/>
    </source>
</evidence>
<keyword evidence="1" id="KW-0812">Transmembrane</keyword>